<dbReference type="InterPro" id="IPR001082">
    <property type="entry name" value="Pilin"/>
</dbReference>
<reference evidence="2" key="1">
    <citation type="submission" date="2022-07" db="EMBL/GenBank/DDBJ databases">
        <title>Alkalimarinus sp. nov., isolated from gut of a Alitta virens.</title>
        <authorList>
            <person name="Yang A.I."/>
            <person name="Shin N.-R."/>
        </authorList>
    </citation>
    <scope>NUCLEOTIDE SEQUENCE</scope>
    <source>
        <strain evidence="2">FA028</strain>
    </source>
</reference>
<dbReference type="Pfam" id="PF00114">
    <property type="entry name" value="Pilin"/>
    <property type="match status" value="1"/>
</dbReference>
<dbReference type="AlphaFoldDB" id="A0A9E8KS26"/>
<proteinExistence type="inferred from homology"/>
<comment type="similarity">
    <text evidence="1">Belongs to the N-Me-Phe pilin family.</text>
</comment>
<dbReference type="GO" id="GO:0007155">
    <property type="term" value="P:cell adhesion"/>
    <property type="evidence" value="ECO:0007669"/>
    <property type="project" value="InterPro"/>
</dbReference>
<sequence>MADELKTSIKDYYKFKGLFPRDNAQAGIPMPNQLIGNYVSSIELSEGAFHITMGNKVNINLKDKVLTLRPVVVAGSPASPFSWLCGYSQAVSGMTAMGDNRTDIEKAFLPAACRDI</sequence>
<gene>
    <name evidence="2" type="ORF">NNL22_14070</name>
</gene>
<dbReference type="GO" id="GO:0009289">
    <property type="term" value="C:pilus"/>
    <property type="evidence" value="ECO:0007669"/>
    <property type="project" value="InterPro"/>
</dbReference>
<name>A0A9E8KS26_9ALTE</name>
<dbReference type="Proteomes" id="UP001164472">
    <property type="component" value="Chromosome"/>
</dbReference>
<evidence type="ECO:0000313" key="2">
    <source>
        <dbReference type="EMBL" id="UZW76867.1"/>
    </source>
</evidence>
<dbReference type="SUPFAM" id="SSF54523">
    <property type="entry name" value="Pili subunits"/>
    <property type="match status" value="1"/>
</dbReference>
<evidence type="ECO:0000256" key="1">
    <source>
        <dbReference type="ARBA" id="ARBA00005233"/>
    </source>
</evidence>
<protein>
    <submittedName>
        <fullName evidence="2">Pilin</fullName>
    </submittedName>
</protein>
<keyword evidence="3" id="KW-1185">Reference proteome</keyword>
<dbReference type="KEGG" id="asem:NNL22_14070"/>
<dbReference type="InterPro" id="IPR045584">
    <property type="entry name" value="Pilin-like"/>
</dbReference>
<evidence type="ECO:0000313" key="3">
    <source>
        <dbReference type="Proteomes" id="UP001164472"/>
    </source>
</evidence>
<dbReference type="Gene3D" id="3.30.700.10">
    <property type="entry name" value="Glycoprotein, Type 4 Pilin"/>
    <property type="match status" value="1"/>
</dbReference>
<organism evidence="2 3">
    <name type="scientific">Alkalimarinus sediminis</name>
    <dbReference type="NCBI Taxonomy" id="1632866"/>
    <lineage>
        <taxon>Bacteria</taxon>
        <taxon>Pseudomonadati</taxon>
        <taxon>Pseudomonadota</taxon>
        <taxon>Gammaproteobacteria</taxon>
        <taxon>Alteromonadales</taxon>
        <taxon>Alteromonadaceae</taxon>
        <taxon>Alkalimarinus</taxon>
    </lineage>
</organism>
<accession>A0A9E8KS26</accession>
<dbReference type="EMBL" id="CP101527">
    <property type="protein sequence ID" value="UZW76867.1"/>
    <property type="molecule type" value="Genomic_DNA"/>
</dbReference>